<reference evidence="1 2" key="1">
    <citation type="journal article" date="2018" name="Int. J. Syst. Evol. Microbiol.">
        <title>Glycomyces paridis sp. nov., isolated from the medicinal plant Paris polyphylla.</title>
        <authorList>
            <person name="Fang X.M."/>
            <person name="Bai J.L."/>
            <person name="Su J."/>
            <person name="Zhao L.L."/>
            <person name="Liu H.Y."/>
            <person name="Ma B.P."/>
            <person name="Zhang Y.Q."/>
            <person name="Yu L.Y."/>
        </authorList>
    </citation>
    <scope>NUCLEOTIDE SEQUENCE [LARGE SCALE GENOMIC DNA]</scope>
    <source>
        <strain evidence="1 2">CPCC 204357</strain>
    </source>
</reference>
<dbReference type="AlphaFoldDB" id="A0A4S8PV65"/>
<dbReference type="Pfam" id="PF09957">
    <property type="entry name" value="VapB_antitoxin"/>
    <property type="match status" value="1"/>
</dbReference>
<evidence type="ECO:0000313" key="1">
    <source>
        <dbReference type="EMBL" id="THV32129.1"/>
    </source>
</evidence>
<sequence length="77" mass="8531">MSITQIDLDDEALAKAMALMGTKTKKETVNTALTEYVERMERLKAAEWLFDQGQQGVFDAAEAAHQAAKQAWKDAAE</sequence>
<comment type="caution">
    <text evidence="1">The sequence shown here is derived from an EMBL/GenBank/DDBJ whole genome shotgun (WGS) entry which is preliminary data.</text>
</comment>
<accession>A0A4S8PV65</accession>
<name>A0A4S8PV65_9ACTN</name>
<organism evidence="1 2">
    <name type="scientific">Glycomyces paridis</name>
    <dbReference type="NCBI Taxonomy" id="2126555"/>
    <lineage>
        <taxon>Bacteria</taxon>
        <taxon>Bacillati</taxon>
        <taxon>Actinomycetota</taxon>
        <taxon>Actinomycetes</taxon>
        <taxon>Glycomycetales</taxon>
        <taxon>Glycomycetaceae</taxon>
        <taxon>Glycomyces</taxon>
    </lineage>
</organism>
<proteinExistence type="predicted"/>
<dbReference type="Proteomes" id="UP000305792">
    <property type="component" value="Unassembled WGS sequence"/>
</dbReference>
<dbReference type="RefSeq" id="WP_136527903.1">
    <property type="nucleotide sequence ID" value="NZ_STGX01000001.1"/>
</dbReference>
<keyword evidence="2" id="KW-1185">Reference proteome</keyword>
<evidence type="ECO:0000313" key="2">
    <source>
        <dbReference type="Proteomes" id="UP000305792"/>
    </source>
</evidence>
<dbReference type="EMBL" id="STGX01000001">
    <property type="protein sequence ID" value="THV32129.1"/>
    <property type="molecule type" value="Genomic_DNA"/>
</dbReference>
<protein>
    <submittedName>
        <fullName evidence="1">Type II toxin-antitoxin system VapB family antitoxin</fullName>
    </submittedName>
</protein>
<gene>
    <name evidence="1" type="ORF">E9998_01360</name>
</gene>
<dbReference type="OrthoDB" id="4563074at2"/>
<dbReference type="InterPro" id="IPR019239">
    <property type="entry name" value="VapB_antitoxin"/>
</dbReference>